<keyword evidence="7 10" id="KW-0413">Isomerase</keyword>
<evidence type="ECO:0000256" key="3">
    <source>
        <dbReference type="ARBA" id="ARBA00004240"/>
    </source>
</evidence>
<dbReference type="FunCoup" id="A0A067RAY6">
    <property type="interactions" value="641"/>
</dbReference>
<dbReference type="SUPFAM" id="SSF54534">
    <property type="entry name" value="FKBP-like"/>
    <property type="match status" value="1"/>
</dbReference>
<organism evidence="13 14">
    <name type="scientific">Zootermopsis nevadensis</name>
    <name type="common">Dampwood termite</name>
    <dbReference type="NCBI Taxonomy" id="136037"/>
    <lineage>
        <taxon>Eukaryota</taxon>
        <taxon>Metazoa</taxon>
        <taxon>Ecdysozoa</taxon>
        <taxon>Arthropoda</taxon>
        <taxon>Hexapoda</taxon>
        <taxon>Insecta</taxon>
        <taxon>Pterygota</taxon>
        <taxon>Neoptera</taxon>
        <taxon>Polyneoptera</taxon>
        <taxon>Dictyoptera</taxon>
        <taxon>Blattodea</taxon>
        <taxon>Blattoidea</taxon>
        <taxon>Termitoidae</taxon>
        <taxon>Termopsidae</taxon>
        <taxon>Zootermopsis</taxon>
    </lineage>
</organism>
<keyword evidence="14" id="KW-1185">Reference proteome</keyword>
<feature type="chain" id="PRO_5001648080" description="peptidylprolyl isomerase" evidence="11">
    <location>
        <begin position="27"/>
        <end position="149"/>
    </location>
</feature>
<dbReference type="InterPro" id="IPR044609">
    <property type="entry name" value="FKBP2/11"/>
</dbReference>
<comment type="similarity">
    <text evidence="8">Belongs to the FKBP-type PPIase family. FKBP2 subfamily.</text>
</comment>
<dbReference type="PROSITE" id="PS50059">
    <property type="entry name" value="FKBP_PPIASE"/>
    <property type="match status" value="1"/>
</dbReference>
<feature type="signal peptide" evidence="11">
    <location>
        <begin position="1"/>
        <end position="26"/>
    </location>
</feature>
<proteinExistence type="inferred from homology"/>
<dbReference type="Proteomes" id="UP000027135">
    <property type="component" value="Unassembled WGS sequence"/>
</dbReference>
<evidence type="ECO:0000256" key="8">
    <source>
        <dbReference type="ARBA" id="ARBA00024206"/>
    </source>
</evidence>
<dbReference type="OMA" id="VHMHYTG"/>
<evidence type="ECO:0000256" key="4">
    <source>
        <dbReference type="ARBA" id="ARBA00022729"/>
    </source>
</evidence>
<dbReference type="Gene3D" id="3.10.50.40">
    <property type="match status" value="1"/>
</dbReference>
<dbReference type="InterPro" id="IPR046357">
    <property type="entry name" value="PPIase_dom_sf"/>
</dbReference>
<reference evidence="13 14" key="1">
    <citation type="journal article" date="2014" name="Nat. Commun.">
        <title>Molecular traces of alternative social organization in a termite genome.</title>
        <authorList>
            <person name="Terrapon N."/>
            <person name="Li C."/>
            <person name="Robertson H.M."/>
            <person name="Ji L."/>
            <person name="Meng X."/>
            <person name="Booth W."/>
            <person name="Chen Z."/>
            <person name="Childers C.P."/>
            <person name="Glastad K.M."/>
            <person name="Gokhale K."/>
            <person name="Gowin J."/>
            <person name="Gronenberg W."/>
            <person name="Hermansen R.A."/>
            <person name="Hu H."/>
            <person name="Hunt B.G."/>
            <person name="Huylmans A.K."/>
            <person name="Khalil S.M."/>
            <person name="Mitchell R.D."/>
            <person name="Munoz-Torres M.C."/>
            <person name="Mustard J.A."/>
            <person name="Pan H."/>
            <person name="Reese J.T."/>
            <person name="Scharf M.E."/>
            <person name="Sun F."/>
            <person name="Vogel H."/>
            <person name="Xiao J."/>
            <person name="Yang W."/>
            <person name="Yang Z."/>
            <person name="Yang Z."/>
            <person name="Zhou J."/>
            <person name="Zhu J."/>
            <person name="Brent C.S."/>
            <person name="Elsik C.G."/>
            <person name="Goodisman M.A."/>
            <person name="Liberles D.A."/>
            <person name="Roe R.M."/>
            <person name="Vargo E.L."/>
            <person name="Vilcinskas A."/>
            <person name="Wang J."/>
            <person name="Bornberg-Bauer E."/>
            <person name="Korb J."/>
            <person name="Zhang G."/>
            <person name="Liebig J."/>
        </authorList>
    </citation>
    <scope>NUCLEOTIDE SEQUENCE [LARGE SCALE GENOMIC DNA]</scope>
    <source>
        <tissue evidence="13">Whole organism</tissue>
    </source>
</reference>
<comment type="catalytic activity">
    <reaction evidence="1 10">
        <text>[protein]-peptidylproline (omega=180) = [protein]-peptidylproline (omega=0)</text>
        <dbReference type="Rhea" id="RHEA:16237"/>
        <dbReference type="Rhea" id="RHEA-COMP:10747"/>
        <dbReference type="Rhea" id="RHEA-COMP:10748"/>
        <dbReference type="ChEBI" id="CHEBI:83833"/>
        <dbReference type="ChEBI" id="CHEBI:83834"/>
        <dbReference type="EC" id="5.2.1.8"/>
    </reaction>
</comment>
<evidence type="ECO:0000256" key="5">
    <source>
        <dbReference type="ARBA" id="ARBA00022824"/>
    </source>
</evidence>
<sequence length="149" mass="16585">MAAGNKVVLFVYVFLVVFGNFDLSLCDDDKHMSPQKKLKIGVKKRVDNCQVKSKKGDFLHMHYTGTLEDGTEFDSSYNRGEPLTFTLGSGQVIRGWDQGLMGMCEGEKRKLVVPSELGYGTSGAPPKIPGDATLIFEVELMKIDRKDEF</sequence>
<dbReference type="FunFam" id="3.10.50.40:FF:000016">
    <property type="entry name" value="Peptidylprolyl isomerase"/>
    <property type="match status" value="1"/>
</dbReference>
<dbReference type="GO" id="GO:0005783">
    <property type="term" value="C:endoplasmic reticulum"/>
    <property type="evidence" value="ECO:0007669"/>
    <property type="project" value="UniProtKB-SubCell"/>
</dbReference>
<evidence type="ECO:0000256" key="1">
    <source>
        <dbReference type="ARBA" id="ARBA00000971"/>
    </source>
</evidence>
<keyword evidence="6 10" id="KW-0697">Rotamase</keyword>
<keyword evidence="4 11" id="KW-0732">Signal</keyword>
<evidence type="ECO:0000256" key="7">
    <source>
        <dbReference type="ARBA" id="ARBA00023235"/>
    </source>
</evidence>
<dbReference type="eggNOG" id="KOG0549">
    <property type="taxonomic scope" value="Eukaryota"/>
</dbReference>
<evidence type="ECO:0000256" key="10">
    <source>
        <dbReference type="PROSITE-ProRule" id="PRU00277"/>
    </source>
</evidence>
<feature type="domain" description="PPIase FKBP-type" evidence="12">
    <location>
        <begin position="56"/>
        <end position="144"/>
    </location>
</feature>
<dbReference type="Pfam" id="PF00254">
    <property type="entry name" value="FKBP_C"/>
    <property type="match status" value="1"/>
</dbReference>
<dbReference type="InterPro" id="IPR001179">
    <property type="entry name" value="PPIase_FKBP_dom"/>
</dbReference>
<dbReference type="OrthoDB" id="77911at2759"/>
<accession>A0A067RAY6</accession>
<comment type="subunit">
    <text evidence="9">Interacts with ARFGEF1/BIG1 and the C-terminal of EPB41L2.</text>
</comment>
<evidence type="ECO:0000313" key="13">
    <source>
        <dbReference type="EMBL" id="KDR16890.1"/>
    </source>
</evidence>
<protein>
    <recommendedName>
        <fullName evidence="10">peptidylprolyl isomerase</fullName>
        <ecNumber evidence="10">5.2.1.8</ecNumber>
    </recommendedName>
</protein>
<dbReference type="PANTHER" id="PTHR45779:SF7">
    <property type="entry name" value="PEPTIDYLPROLYL ISOMERASE"/>
    <property type="match status" value="1"/>
</dbReference>
<comment type="subcellular location">
    <subcellularLocation>
        <location evidence="3">Endoplasmic reticulum</location>
    </subcellularLocation>
</comment>
<evidence type="ECO:0000256" key="6">
    <source>
        <dbReference type="ARBA" id="ARBA00023110"/>
    </source>
</evidence>
<dbReference type="AlphaFoldDB" id="A0A067RAY6"/>
<dbReference type="PANTHER" id="PTHR45779">
    <property type="entry name" value="PEPTIDYLPROLYL ISOMERASE"/>
    <property type="match status" value="1"/>
</dbReference>
<evidence type="ECO:0000256" key="11">
    <source>
        <dbReference type="SAM" id="SignalP"/>
    </source>
</evidence>
<evidence type="ECO:0000313" key="14">
    <source>
        <dbReference type="Proteomes" id="UP000027135"/>
    </source>
</evidence>
<dbReference type="InParanoid" id="A0A067RAY6"/>
<gene>
    <name evidence="13" type="ORF">L798_08633</name>
</gene>
<dbReference type="EMBL" id="KK852771">
    <property type="protein sequence ID" value="KDR16890.1"/>
    <property type="molecule type" value="Genomic_DNA"/>
</dbReference>
<keyword evidence="5" id="KW-0256">Endoplasmic reticulum</keyword>
<comment type="function">
    <text evidence="2">PPIases accelerate the folding of proteins. It catalyzes the cis-trans isomerization of proline imidic peptide bonds in oligopeptides.</text>
</comment>
<dbReference type="STRING" id="136037.A0A067RAY6"/>
<evidence type="ECO:0000256" key="9">
    <source>
        <dbReference type="ARBA" id="ARBA00064679"/>
    </source>
</evidence>
<evidence type="ECO:0000256" key="2">
    <source>
        <dbReference type="ARBA" id="ARBA00002388"/>
    </source>
</evidence>
<dbReference type="GO" id="GO:0003755">
    <property type="term" value="F:peptidyl-prolyl cis-trans isomerase activity"/>
    <property type="evidence" value="ECO:0007669"/>
    <property type="project" value="UniProtKB-KW"/>
</dbReference>
<dbReference type="EC" id="5.2.1.8" evidence="10"/>
<name>A0A067RAY6_ZOONE</name>
<evidence type="ECO:0000259" key="12">
    <source>
        <dbReference type="PROSITE" id="PS50059"/>
    </source>
</evidence>